<feature type="compositionally biased region" description="Polar residues" evidence="1">
    <location>
        <begin position="33"/>
        <end position="64"/>
    </location>
</feature>
<dbReference type="Proteomes" id="UP000007509">
    <property type="component" value="Unassembled WGS sequence"/>
</dbReference>
<sequence>MKNKNKKKPFFASFLEKQIQDPEKVTGGGGIVTSPTSDVLTLPTRDNITSPLADNVTTPGNDSVTLKYPSDNDESGPGPIHPFDPTSPVDPF</sequence>
<name>J2SWV4_9FLAO</name>
<dbReference type="Pfam" id="PF12559">
    <property type="entry name" value="Inhibitor_I10"/>
    <property type="match status" value="1"/>
</dbReference>
<feature type="region of interest" description="Disordered" evidence="1">
    <location>
        <begin position="21"/>
        <end position="92"/>
    </location>
</feature>
<organism evidence="2 3">
    <name type="scientific">Chryseobacterium populi</name>
    <dbReference type="NCBI Taxonomy" id="1144316"/>
    <lineage>
        <taxon>Bacteria</taxon>
        <taxon>Pseudomonadati</taxon>
        <taxon>Bacteroidota</taxon>
        <taxon>Flavobacteriia</taxon>
        <taxon>Flavobacteriales</taxon>
        <taxon>Weeksellaceae</taxon>
        <taxon>Chryseobacterium group</taxon>
        <taxon>Chryseobacterium</taxon>
    </lineage>
</organism>
<proteinExistence type="predicted"/>
<reference evidence="2 3" key="1">
    <citation type="journal article" date="2012" name="J. Bacteriol.">
        <title>Twenty-one genome sequences from Pseudomonas species and 19 genome sequences from diverse bacteria isolated from the rhizosphere and endosphere of Populus deltoides.</title>
        <authorList>
            <person name="Brown S.D."/>
            <person name="Utturkar S.M."/>
            <person name="Klingeman D.M."/>
            <person name="Johnson C.M."/>
            <person name="Martin S.L."/>
            <person name="Land M.L."/>
            <person name="Lu T.Y."/>
            <person name="Schadt C.W."/>
            <person name="Doktycz M.J."/>
            <person name="Pelletier D.A."/>
        </authorList>
    </citation>
    <scope>NUCLEOTIDE SEQUENCE [LARGE SCALE GENOMIC DNA]</scope>
    <source>
        <strain evidence="2 3">CF314</strain>
    </source>
</reference>
<evidence type="ECO:0000256" key="1">
    <source>
        <dbReference type="SAM" id="MobiDB-lite"/>
    </source>
</evidence>
<evidence type="ECO:0000313" key="3">
    <source>
        <dbReference type="Proteomes" id="UP000007509"/>
    </source>
</evidence>
<protein>
    <submittedName>
        <fullName evidence="2">Serine endopeptidase inhibitor</fullName>
    </submittedName>
</protein>
<keyword evidence="3" id="KW-1185">Reference proteome</keyword>
<dbReference type="AlphaFoldDB" id="J2SWV4"/>
<comment type="caution">
    <text evidence="2">The sequence shown here is derived from an EMBL/GenBank/DDBJ whole genome shotgun (WGS) entry which is preliminary data.</text>
</comment>
<dbReference type="PATRIC" id="fig|1144316.3.peg.2953"/>
<dbReference type="EMBL" id="AKJY01000062">
    <property type="protein sequence ID" value="EJL70077.1"/>
    <property type="molecule type" value="Genomic_DNA"/>
</dbReference>
<dbReference type="InterPro" id="IPR022217">
    <property type="entry name" value="Prot_inh_I10_marinostatin"/>
</dbReference>
<dbReference type="RefSeq" id="WP_007844893.1">
    <property type="nucleotide sequence ID" value="NZ_AKJY01000062.1"/>
</dbReference>
<dbReference type="NCBIfam" id="NF033738">
    <property type="entry name" value="microvirid_RiPP"/>
    <property type="match status" value="1"/>
</dbReference>
<dbReference type="OrthoDB" id="678197at2"/>
<accession>J2SWV4</accession>
<evidence type="ECO:0000313" key="2">
    <source>
        <dbReference type="EMBL" id="EJL70077.1"/>
    </source>
</evidence>
<gene>
    <name evidence="2" type="ORF">PMI13_02932</name>
</gene>